<organism evidence="1 2">
    <name type="scientific">Halobellus clavatus</name>
    <dbReference type="NCBI Taxonomy" id="660517"/>
    <lineage>
        <taxon>Archaea</taxon>
        <taxon>Methanobacteriati</taxon>
        <taxon>Methanobacteriota</taxon>
        <taxon>Stenosarchaea group</taxon>
        <taxon>Halobacteria</taxon>
        <taxon>Halobacteriales</taxon>
        <taxon>Haloferacaceae</taxon>
        <taxon>Halobellus</taxon>
    </lineage>
</organism>
<dbReference type="EMBL" id="FNPB01000003">
    <property type="protein sequence ID" value="SDX87787.1"/>
    <property type="molecule type" value="Genomic_DNA"/>
</dbReference>
<gene>
    <name evidence="1" type="ORF">SAMN04487946_103258</name>
</gene>
<dbReference type="AlphaFoldDB" id="A0A1H3FAD3"/>
<evidence type="ECO:0000313" key="2">
    <source>
        <dbReference type="Proteomes" id="UP000199170"/>
    </source>
</evidence>
<proteinExistence type="predicted"/>
<protein>
    <submittedName>
        <fullName evidence="1">Uncharacterized protein</fullName>
    </submittedName>
</protein>
<accession>A0A1H3FAD3</accession>
<dbReference type="OrthoDB" id="284643at2157"/>
<sequence length="59" mass="6403">MTRVVDRESSVSASAYHVVCHDCQTESIAFAEDEAEAQLSEHRSETGHNVEVALLADNG</sequence>
<dbReference type="Proteomes" id="UP000199170">
    <property type="component" value="Unassembled WGS sequence"/>
</dbReference>
<name>A0A1H3FAD3_9EURY</name>
<reference evidence="2" key="1">
    <citation type="submission" date="2016-10" db="EMBL/GenBank/DDBJ databases">
        <authorList>
            <person name="Varghese N."/>
            <person name="Submissions S."/>
        </authorList>
    </citation>
    <scope>NUCLEOTIDE SEQUENCE [LARGE SCALE GENOMIC DNA]</scope>
    <source>
        <strain evidence="2">CGMCC 1.10118</strain>
    </source>
</reference>
<evidence type="ECO:0000313" key="1">
    <source>
        <dbReference type="EMBL" id="SDX87787.1"/>
    </source>
</evidence>
<keyword evidence="2" id="KW-1185">Reference proteome</keyword>
<dbReference type="RefSeq" id="WP_089766511.1">
    <property type="nucleotide sequence ID" value="NZ_FNPB01000003.1"/>
</dbReference>